<keyword evidence="4" id="KW-0479">Metal-binding</keyword>
<comment type="similarity">
    <text evidence="2">Belongs to the transketolase family.</text>
</comment>
<dbReference type="PANTHER" id="PTHR47514:SF1">
    <property type="entry name" value="TRANSKETOLASE N-TERMINAL SECTION-RELATED"/>
    <property type="match status" value="1"/>
</dbReference>
<evidence type="ECO:0000259" key="6">
    <source>
        <dbReference type="Pfam" id="PF00456"/>
    </source>
</evidence>
<dbReference type="PANTHER" id="PTHR47514">
    <property type="entry name" value="TRANSKETOLASE N-TERMINAL SECTION-RELATED"/>
    <property type="match status" value="1"/>
</dbReference>
<name>A0A940IDB3_9FIRM</name>
<gene>
    <name evidence="7" type="ORF">IAB16_03340</name>
</gene>
<dbReference type="EMBL" id="JADINF010000079">
    <property type="protein sequence ID" value="MBO8424032.1"/>
    <property type="molecule type" value="Genomic_DNA"/>
</dbReference>
<dbReference type="Pfam" id="PF00456">
    <property type="entry name" value="Transketolase_N"/>
    <property type="match status" value="1"/>
</dbReference>
<dbReference type="InterPro" id="IPR029061">
    <property type="entry name" value="THDP-binding"/>
</dbReference>
<dbReference type="AlphaFoldDB" id="A0A940IDB3"/>
<dbReference type="Proteomes" id="UP000727857">
    <property type="component" value="Unassembled WGS sequence"/>
</dbReference>
<evidence type="ECO:0000313" key="7">
    <source>
        <dbReference type="EMBL" id="MBO8424032.1"/>
    </source>
</evidence>
<comment type="cofactor">
    <cofactor evidence="1">
        <name>thiamine diphosphate</name>
        <dbReference type="ChEBI" id="CHEBI:58937"/>
    </cofactor>
</comment>
<evidence type="ECO:0000256" key="1">
    <source>
        <dbReference type="ARBA" id="ARBA00001964"/>
    </source>
</evidence>
<evidence type="ECO:0000256" key="3">
    <source>
        <dbReference type="ARBA" id="ARBA00022679"/>
    </source>
</evidence>
<evidence type="ECO:0000313" key="8">
    <source>
        <dbReference type="Proteomes" id="UP000727857"/>
    </source>
</evidence>
<dbReference type="InterPro" id="IPR005474">
    <property type="entry name" value="Transketolase_N"/>
</dbReference>
<reference evidence="7" key="2">
    <citation type="journal article" date="2021" name="PeerJ">
        <title>Extensive microbial diversity within the chicken gut microbiome revealed by metagenomics and culture.</title>
        <authorList>
            <person name="Gilroy R."/>
            <person name="Ravi A."/>
            <person name="Getino M."/>
            <person name="Pursley I."/>
            <person name="Horton D.L."/>
            <person name="Alikhan N.F."/>
            <person name="Baker D."/>
            <person name="Gharbi K."/>
            <person name="Hall N."/>
            <person name="Watson M."/>
            <person name="Adriaenssens E.M."/>
            <person name="Foster-Nyarko E."/>
            <person name="Jarju S."/>
            <person name="Secka A."/>
            <person name="Antonio M."/>
            <person name="Oren A."/>
            <person name="Chaudhuri R.R."/>
            <person name="La Ragione R."/>
            <person name="Hildebrand F."/>
            <person name="Pallen M.J."/>
        </authorList>
    </citation>
    <scope>NUCLEOTIDE SEQUENCE</scope>
    <source>
        <strain evidence="7">517</strain>
    </source>
</reference>
<evidence type="ECO:0000256" key="2">
    <source>
        <dbReference type="ARBA" id="ARBA00007131"/>
    </source>
</evidence>
<dbReference type="CDD" id="cd02012">
    <property type="entry name" value="TPP_TK"/>
    <property type="match status" value="1"/>
</dbReference>
<dbReference type="GO" id="GO:0016740">
    <property type="term" value="F:transferase activity"/>
    <property type="evidence" value="ECO:0007669"/>
    <property type="project" value="UniProtKB-KW"/>
</dbReference>
<keyword evidence="3" id="KW-0808">Transferase</keyword>
<protein>
    <submittedName>
        <fullName evidence="7">Transketolase</fullName>
    </submittedName>
</protein>
<sequence>MPKNVSVQELKGKAKELRLNIVKTANYAGSGHLGGSLSCADILTALYFKYLNVDSNDPAKFDRDRFILSKGHCALAYVPCLAMAGFVPMESLETFNHYESPYGMHPDSKKVRGCDASTGSLGHGLPMGVGMALGLRYQKVNDAKVVVLMGDGEQNEGSVWEAAMAAAHYKLKNLIAIVDRNKLMIDGPTEEVMGIEPIDKKYEAFGFKVIVCNGNDMASLDKALAEAWANTEDKPVAIIAKTEKGYGVKRFQGKVPWHYGAMNSDLFKEAVADIEAMD</sequence>
<dbReference type="PROSITE" id="PS00801">
    <property type="entry name" value="TRANSKETOLASE_1"/>
    <property type="match status" value="1"/>
</dbReference>
<proteinExistence type="inferred from homology"/>
<organism evidence="7 8">
    <name type="scientific">Candidatus Stercoripulliclostridium pullicola</name>
    <dbReference type="NCBI Taxonomy" id="2840953"/>
    <lineage>
        <taxon>Bacteria</taxon>
        <taxon>Bacillati</taxon>
        <taxon>Bacillota</taxon>
        <taxon>Clostridia</taxon>
        <taxon>Eubacteriales</taxon>
        <taxon>Candidatus Stercoripulliclostridium</taxon>
    </lineage>
</organism>
<dbReference type="GO" id="GO:0046872">
    <property type="term" value="F:metal ion binding"/>
    <property type="evidence" value="ECO:0007669"/>
    <property type="project" value="UniProtKB-KW"/>
</dbReference>
<feature type="domain" description="Transketolase N-terminal" evidence="6">
    <location>
        <begin position="14"/>
        <end position="265"/>
    </location>
</feature>
<dbReference type="InterPro" id="IPR049557">
    <property type="entry name" value="Transketolase_CS"/>
</dbReference>
<dbReference type="SUPFAM" id="SSF52518">
    <property type="entry name" value="Thiamin diphosphate-binding fold (THDP-binding)"/>
    <property type="match status" value="1"/>
</dbReference>
<reference evidence="7" key="1">
    <citation type="submission" date="2020-10" db="EMBL/GenBank/DDBJ databases">
        <authorList>
            <person name="Gilroy R."/>
        </authorList>
    </citation>
    <scope>NUCLEOTIDE SEQUENCE</scope>
    <source>
        <strain evidence="7">517</strain>
    </source>
</reference>
<accession>A0A940IDB3</accession>
<evidence type="ECO:0000256" key="4">
    <source>
        <dbReference type="ARBA" id="ARBA00022723"/>
    </source>
</evidence>
<comment type="caution">
    <text evidence="7">The sequence shown here is derived from an EMBL/GenBank/DDBJ whole genome shotgun (WGS) entry which is preliminary data.</text>
</comment>
<dbReference type="Gene3D" id="3.40.50.970">
    <property type="match status" value="1"/>
</dbReference>
<evidence type="ECO:0000256" key="5">
    <source>
        <dbReference type="ARBA" id="ARBA00023052"/>
    </source>
</evidence>
<keyword evidence="5" id="KW-0786">Thiamine pyrophosphate</keyword>